<dbReference type="GO" id="GO:0070181">
    <property type="term" value="F:small ribosomal subunit rRNA binding"/>
    <property type="evidence" value="ECO:0007669"/>
    <property type="project" value="TreeGrafter"/>
</dbReference>
<dbReference type="NCBIfam" id="TIGR00166">
    <property type="entry name" value="S6"/>
    <property type="match status" value="1"/>
</dbReference>
<dbReference type="Gene3D" id="3.30.70.60">
    <property type="match status" value="1"/>
</dbReference>
<dbReference type="InterPro" id="IPR000529">
    <property type="entry name" value="Ribosomal_bS6"/>
</dbReference>
<evidence type="ECO:0000256" key="1">
    <source>
        <dbReference type="ARBA" id="ARBA00009512"/>
    </source>
</evidence>
<feature type="non-terminal residue" evidence="2">
    <location>
        <position position="131"/>
    </location>
</feature>
<dbReference type="GO" id="GO:0003735">
    <property type="term" value="F:structural constituent of ribosome"/>
    <property type="evidence" value="ECO:0007669"/>
    <property type="project" value="InterPro"/>
</dbReference>
<comment type="similarity">
    <text evidence="1">Belongs to the bacterial ribosomal protein bS6 family.</text>
</comment>
<dbReference type="SUPFAM" id="SSF54995">
    <property type="entry name" value="Ribosomal protein S6"/>
    <property type="match status" value="1"/>
</dbReference>
<protein>
    <recommendedName>
        <fullName evidence="3">30S ribosomal protein S6</fullName>
    </recommendedName>
</protein>
<dbReference type="GO" id="GO:0005840">
    <property type="term" value="C:ribosome"/>
    <property type="evidence" value="ECO:0007669"/>
    <property type="project" value="InterPro"/>
</dbReference>
<dbReference type="PANTHER" id="PTHR21011">
    <property type="entry name" value="MITOCHONDRIAL 28S RIBOSOMAL PROTEIN S6"/>
    <property type="match status" value="1"/>
</dbReference>
<dbReference type="GO" id="GO:0005737">
    <property type="term" value="C:cytoplasm"/>
    <property type="evidence" value="ECO:0007669"/>
    <property type="project" value="UniProtKB-ARBA"/>
</dbReference>
<reference evidence="2" key="1">
    <citation type="submission" date="2018-05" db="EMBL/GenBank/DDBJ databases">
        <authorList>
            <person name="Lanie J.A."/>
            <person name="Ng W.-L."/>
            <person name="Kazmierczak K.M."/>
            <person name="Andrzejewski T.M."/>
            <person name="Davidsen T.M."/>
            <person name="Wayne K.J."/>
            <person name="Tettelin H."/>
            <person name="Glass J.I."/>
            <person name="Rusch D."/>
            <person name="Podicherti R."/>
            <person name="Tsui H.-C.T."/>
            <person name="Winkler M.E."/>
        </authorList>
    </citation>
    <scope>NUCLEOTIDE SEQUENCE</scope>
</reference>
<dbReference type="GO" id="GO:0006412">
    <property type="term" value="P:translation"/>
    <property type="evidence" value="ECO:0007669"/>
    <property type="project" value="InterPro"/>
</dbReference>
<dbReference type="InterPro" id="IPR020814">
    <property type="entry name" value="Ribosomal_S6_plastid/chlpt"/>
</dbReference>
<sequence>MLMNEYETTLVLRPDIGGDTIEGALDRVRDVVAKDGGKLLSIEHWGKKKLAYEIQKHTRGIYVQANFLGAGPLVGELERNLRINSSVLRFLTLKLSSGINADERESTDYVKPEYEAAEAEAAAPAAPAAPA</sequence>
<evidence type="ECO:0000313" key="2">
    <source>
        <dbReference type="EMBL" id="SVE23751.1"/>
    </source>
</evidence>
<dbReference type="InterPro" id="IPR014717">
    <property type="entry name" value="Transl_elong_EF1B/ribsomal_bS6"/>
</dbReference>
<dbReference type="HAMAP" id="MF_00360">
    <property type="entry name" value="Ribosomal_bS6"/>
    <property type="match status" value="1"/>
</dbReference>
<proteinExistence type="inferred from homology"/>
<dbReference type="CDD" id="cd00473">
    <property type="entry name" value="bS6"/>
    <property type="match status" value="1"/>
</dbReference>
<dbReference type="AlphaFoldDB" id="A0A383BV45"/>
<gene>
    <name evidence="2" type="ORF">METZ01_LOCUS476605</name>
</gene>
<evidence type="ECO:0008006" key="3">
    <source>
        <dbReference type="Google" id="ProtNLM"/>
    </source>
</evidence>
<dbReference type="PANTHER" id="PTHR21011:SF1">
    <property type="entry name" value="SMALL RIBOSOMAL SUBUNIT PROTEIN BS6M"/>
    <property type="match status" value="1"/>
</dbReference>
<dbReference type="InterPro" id="IPR035980">
    <property type="entry name" value="Ribosomal_bS6_sf"/>
</dbReference>
<organism evidence="2">
    <name type="scientific">marine metagenome</name>
    <dbReference type="NCBI Taxonomy" id="408172"/>
    <lineage>
        <taxon>unclassified sequences</taxon>
        <taxon>metagenomes</taxon>
        <taxon>ecological metagenomes</taxon>
    </lineage>
</organism>
<name>A0A383BV45_9ZZZZ</name>
<dbReference type="EMBL" id="UINC01203476">
    <property type="protein sequence ID" value="SVE23751.1"/>
    <property type="molecule type" value="Genomic_DNA"/>
</dbReference>
<dbReference type="Pfam" id="PF01250">
    <property type="entry name" value="Ribosomal_S6"/>
    <property type="match status" value="1"/>
</dbReference>
<accession>A0A383BV45</accession>